<dbReference type="EMBL" id="BSNM01000026">
    <property type="protein sequence ID" value="GLQ33289.1"/>
    <property type="molecule type" value="Genomic_DNA"/>
</dbReference>
<organism evidence="1 2">
    <name type="scientific">Litoribrevibacter albus</name>
    <dbReference type="NCBI Taxonomy" id="1473156"/>
    <lineage>
        <taxon>Bacteria</taxon>
        <taxon>Pseudomonadati</taxon>
        <taxon>Pseudomonadota</taxon>
        <taxon>Gammaproteobacteria</taxon>
        <taxon>Oceanospirillales</taxon>
        <taxon>Oceanospirillaceae</taxon>
        <taxon>Litoribrevibacter</taxon>
    </lineage>
</organism>
<protein>
    <submittedName>
        <fullName evidence="1">Uncharacterized protein</fullName>
    </submittedName>
</protein>
<evidence type="ECO:0000313" key="2">
    <source>
        <dbReference type="Proteomes" id="UP001161389"/>
    </source>
</evidence>
<accession>A0AA37SFP1</accession>
<keyword evidence="2" id="KW-1185">Reference proteome</keyword>
<reference evidence="1" key="1">
    <citation type="journal article" date="2014" name="Int. J. Syst. Evol. Microbiol.">
        <title>Complete genome sequence of Corynebacterium casei LMG S-19264T (=DSM 44701T), isolated from a smear-ripened cheese.</title>
        <authorList>
            <consortium name="US DOE Joint Genome Institute (JGI-PGF)"/>
            <person name="Walter F."/>
            <person name="Albersmeier A."/>
            <person name="Kalinowski J."/>
            <person name="Ruckert C."/>
        </authorList>
    </citation>
    <scope>NUCLEOTIDE SEQUENCE</scope>
    <source>
        <strain evidence="1">NBRC 110071</strain>
    </source>
</reference>
<name>A0AA37SFP1_9GAMM</name>
<proteinExistence type="predicted"/>
<reference evidence="1" key="2">
    <citation type="submission" date="2023-01" db="EMBL/GenBank/DDBJ databases">
        <title>Draft genome sequence of Litoribrevibacter albus strain NBRC 110071.</title>
        <authorList>
            <person name="Sun Q."/>
            <person name="Mori K."/>
        </authorList>
    </citation>
    <scope>NUCLEOTIDE SEQUENCE</scope>
    <source>
        <strain evidence="1">NBRC 110071</strain>
    </source>
</reference>
<gene>
    <name evidence="1" type="ORF">GCM10007876_37690</name>
</gene>
<sequence length="239" mass="28131">MAFQSSQPSQSTQNTADHLWHIVGTGYRPGTQEVLFYEYHRLSFDEQGSIQTRHVEYRLPDHTLKSVKTIDYSSGNSWTPSFSYEDLQAGYRVGVEVDAGFGRLYRESKGEAYEETRLSISELTVIDAGFDAFIQKVWPRLTQKEDVLFSIFAPLKLDQYDFSIRMVQRVENQCHLEMSLDWWPVELFISPVQLEYDCDTQRLLRYQGITNLRDNNLDQYTVDIHYQWFSDYLPFRVTE</sequence>
<dbReference type="AlphaFoldDB" id="A0AA37SFP1"/>
<comment type="caution">
    <text evidence="1">The sequence shown here is derived from an EMBL/GenBank/DDBJ whole genome shotgun (WGS) entry which is preliminary data.</text>
</comment>
<dbReference type="Proteomes" id="UP001161389">
    <property type="component" value="Unassembled WGS sequence"/>
</dbReference>
<evidence type="ECO:0000313" key="1">
    <source>
        <dbReference type="EMBL" id="GLQ33289.1"/>
    </source>
</evidence>